<dbReference type="AlphaFoldDB" id="A0A0K2TRQ5"/>
<accession>A0A0K2TRQ5</accession>
<feature type="non-terminal residue" evidence="1">
    <location>
        <position position="1"/>
    </location>
</feature>
<reference evidence="1" key="1">
    <citation type="submission" date="2014-05" db="EMBL/GenBank/DDBJ databases">
        <authorList>
            <person name="Chronopoulou M."/>
        </authorList>
    </citation>
    <scope>NUCLEOTIDE SEQUENCE</scope>
    <source>
        <tissue evidence="1">Whole organism</tissue>
    </source>
</reference>
<evidence type="ECO:0000313" key="1">
    <source>
        <dbReference type="EMBL" id="CDW28480.1"/>
    </source>
</evidence>
<proteinExistence type="predicted"/>
<name>A0A0K2TRQ5_LEPSM</name>
<organism evidence="1">
    <name type="scientific">Lepeophtheirus salmonis</name>
    <name type="common">Salmon louse</name>
    <name type="synonym">Caligus salmonis</name>
    <dbReference type="NCBI Taxonomy" id="72036"/>
    <lineage>
        <taxon>Eukaryota</taxon>
        <taxon>Metazoa</taxon>
        <taxon>Ecdysozoa</taxon>
        <taxon>Arthropoda</taxon>
        <taxon>Crustacea</taxon>
        <taxon>Multicrustacea</taxon>
        <taxon>Hexanauplia</taxon>
        <taxon>Copepoda</taxon>
        <taxon>Siphonostomatoida</taxon>
        <taxon>Caligidae</taxon>
        <taxon>Lepeophtheirus</taxon>
    </lineage>
</organism>
<dbReference type="EMBL" id="HACA01011119">
    <property type="protein sequence ID" value="CDW28480.1"/>
    <property type="molecule type" value="Transcribed_RNA"/>
</dbReference>
<protein>
    <submittedName>
        <fullName evidence="1">Uncharacterized protein</fullName>
    </submittedName>
</protein>
<sequence>YDSMSHHHSFRLIYLRFFFFFSKHFGNCHSTAFLVGELPRSLSVDEGTDKVIDFFFSRTLFCVNHFFMLN</sequence>